<gene>
    <name evidence="2" type="ORF">TBRA_LOCUS7504</name>
</gene>
<evidence type="ECO:0000313" key="2">
    <source>
        <dbReference type="EMBL" id="CAB0035613.1"/>
    </source>
</evidence>
<proteinExistence type="predicted"/>
<name>A0A6H5IGG2_9HYME</name>
<organism evidence="2 3">
    <name type="scientific">Trichogramma brassicae</name>
    <dbReference type="NCBI Taxonomy" id="86971"/>
    <lineage>
        <taxon>Eukaryota</taxon>
        <taxon>Metazoa</taxon>
        <taxon>Ecdysozoa</taxon>
        <taxon>Arthropoda</taxon>
        <taxon>Hexapoda</taxon>
        <taxon>Insecta</taxon>
        <taxon>Pterygota</taxon>
        <taxon>Neoptera</taxon>
        <taxon>Endopterygota</taxon>
        <taxon>Hymenoptera</taxon>
        <taxon>Apocrita</taxon>
        <taxon>Proctotrupomorpha</taxon>
        <taxon>Chalcidoidea</taxon>
        <taxon>Trichogrammatidae</taxon>
        <taxon>Trichogramma</taxon>
    </lineage>
</organism>
<evidence type="ECO:0000256" key="1">
    <source>
        <dbReference type="SAM" id="MobiDB-lite"/>
    </source>
</evidence>
<keyword evidence="3" id="KW-1185">Reference proteome</keyword>
<accession>A0A6H5IGG2</accession>
<dbReference type="AlphaFoldDB" id="A0A6H5IGG2"/>
<protein>
    <submittedName>
        <fullName evidence="2">Uncharacterized protein</fullName>
    </submittedName>
</protein>
<sequence length="575" mass="63867">MKCNVFKNQVSKIIELHSHLCELRLQRAASRAFGRPDGRALTMFLKKIAWISTWIIHADSTWIIQGFLEDRTLIPRGSNMDQIQSPPHDRSTWNPCMTHVESLYDPRGIPVRSTWNPSNNFYSESQSDLCYSRGPGREHVAWVLVTLGKSAALLRKVQEMCSAQELTSECPQRPGALSYKARRGRRATAAAAVVVGSRCLSRGREVAPIPVRPRNGADPQSSALPCINKQRISLISSVKSNNFNSNSNKSNSNCSNDNSNISNFKDNSFNSNNSKLSSSNNFNLSNSNSSNFKDNSCNSMKSKKMQQQGLINIFQPQQEEAGSTCKKLQPISTLKYQLHSSNELLSESLLDEQPTSFSINFCTKTLFSIDLYCLLFRMVQFIFKSENIFAAAYKCSITVPASHVNACLGLADRNLCTPFINLVMSGRSPILLFDNNDKALRCEFSVPCDAPSLYFSVKNPTFGILILFVFIKYVVNAIVPLSGVKLAHVSAPTARGNASRGLHRRIVNCHAMLSDEDSTGARQLPRGVKRRVHWCIGTCLAVNTEEFSARRRQPRAASANSSYLARDGNVFVAAI</sequence>
<dbReference type="Proteomes" id="UP000479190">
    <property type="component" value="Unassembled WGS sequence"/>
</dbReference>
<evidence type="ECO:0000313" key="3">
    <source>
        <dbReference type="Proteomes" id="UP000479190"/>
    </source>
</evidence>
<feature type="region of interest" description="Disordered" evidence="1">
    <location>
        <begin position="240"/>
        <end position="259"/>
    </location>
</feature>
<dbReference type="EMBL" id="CADCXV010000794">
    <property type="protein sequence ID" value="CAB0035613.1"/>
    <property type="molecule type" value="Genomic_DNA"/>
</dbReference>
<reference evidence="2 3" key="1">
    <citation type="submission" date="2020-02" db="EMBL/GenBank/DDBJ databases">
        <authorList>
            <person name="Ferguson B K."/>
        </authorList>
    </citation>
    <scope>NUCLEOTIDE SEQUENCE [LARGE SCALE GENOMIC DNA]</scope>
</reference>